<dbReference type="AlphaFoldDB" id="D2VFI7"/>
<dbReference type="VEuPathDB" id="AmoebaDB:NAEGRDRAFT_67641"/>
<feature type="coiled-coil region" evidence="1">
    <location>
        <begin position="8"/>
        <end position="35"/>
    </location>
</feature>
<dbReference type="GeneID" id="8853360"/>
<dbReference type="InParanoid" id="D2VFI7"/>
<accession>D2VFI7</accession>
<keyword evidence="1" id="KW-0175">Coiled coil</keyword>
<gene>
    <name evidence="4" type="ORF">NAEGRDRAFT_67641</name>
</gene>
<dbReference type="EMBL" id="GG738868">
    <property type="protein sequence ID" value="EFC44472.1"/>
    <property type="molecule type" value="Genomic_DNA"/>
</dbReference>
<feature type="compositionally biased region" description="Low complexity" evidence="2">
    <location>
        <begin position="47"/>
        <end position="63"/>
    </location>
</feature>
<proteinExistence type="predicted"/>
<evidence type="ECO:0000256" key="3">
    <source>
        <dbReference type="SAM" id="Phobius"/>
    </source>
</evidence>
<keyword evidence="3" id="KW-0812">Transmembrane</keyword>
<feature type="transmembrane region" description="Helical" evidence="3">
    <location>
        <begin position="107"/>
        <end position="127"/>
    </location>
</feature>
<feature type="transmembrane region" description="Helical" evidence="3">
    <location>
        <begin position="81"/>
        <end position="101"/>
    </location>
</feature>
<dbReference type="KEGG" id="ngr:NAEGRDRAFT_67641"/>
<dbReference type="Proteomes" id="UP000006671">
    <property type="component" value="Unassembled WGS sequence"/>
</dbReference>
<keyword evidence="3" id="KW-1133">Transmembrane helix</keyword>
<evidence type="ECO:0000256" key="1">
    <source>
        <dbReference type="SAM" id="Coils"/>
    </source>
</evidence>
<reference evidence="4 5" key="1">
    <citation type="journal article" date="2010" name="Cell">
        <title>The genome of Naegleria gruberi illuminates early eukaryotic versatility.</title>
        <authorList>
            <person name="Fritz-Laylin L.K."/>
            <person name="Prochnik S.E."/>
            <person name="Ginger M.L."/>
            <person name="Dacks J.B."/>
            <person name="Carpenter M.L."/>
            <person name="Field M.C."/>
            <person name="Kuo A."/>
            <person name="Paredez A."/>
            <person name="Chapman J."/>
            <person name="Pham J."/>
            <person name="Shu S."/>
            <person name="Neupane R."/>
            <person name="Cipriano M."/>
            <person name="Mancuso J."/>
            <person name="Tu H."/>
            <person name="Salamov A."/>
            <person name="Lindquist E."/>
            <person name="Shapiro H."/>
            <person name="Lucas S."/>
            <person name="Grigoriev I.V."/>
            <person name="Cande W.Z."/>
            <person name="Fulton C."/>
            <person name="Rokhsar D.S."/>
            <person name="Dawson S.C."/>
        </authorList>
    </citation>
    <scope>NUCLEOTIDE SEQUENCE [LARGE SCALE GENOMIC DNA]</scope>
    <source>
        <strain evidence="4 5">NEG-M</strain>
    </source>
</reference>
<keyword evidence="5" id="KW-1185">Reference proteome</keyword>
<evidence type="ECO:0000256" key="2">
    <source>
        <dbReference type="SAM" id="MobiDB-lite"/>
    </source>
</evidence>
<evidence type="ECO:0000313" key="5">
    <source>
        <dbReference type="Proteomes" id="UP000006671"/>
    </source>
</evidence>
<feature type="region of interest" description="Disordered" evidence="2">
    <location>
        <begin position="41"/>
        <end position="71"/>
    </location>
</feature>
<organism evidence="5">
    <name type="scientific">Naegleria gruberi</name>
    <name type="common">Amoeba</name>
    <dbReference type="NCBI Taxonomy" id="5762"/>
    <lineage>
        <taxon>Eukaryota</taxon>
        <taxon>Discoba</taxon>
        <taxon>Heterolobosea</taxon>
        <taxon>Tetramitia</taxon>
        <taxon>Eutetramitia</taxon>
        <taxon>Vahlkampfiidae</taxon>
        <taxon>Naegleria</taxon>
    </lineage>
</organism>
<evidence type="ECO:0000313" key="4">
    <source>
        <dbReference type="EMBL" id="EFC44472.1"/>
    </source>
</evidence>
<keyword evidence="3" id="KW-0472">Membrane</keyword>
<name>D2VFI7_NAEGR</name>
<protein>
    <submittedName>
        <fullName evidence="4">Predicted protein</fullName>
    </submittedName>
</protein>
<dbReference type="RefSeq" id="XP_002677216.1">
    <property type="nucleotide sequence ID" value="XM_002677170.1"/>
</dbReference>
<sequence length="133" mass="15119">MMKSIRANQISDKLSKELKDQADKLENDLHKYVNNEKKIDSHFTKPSSSENEFTKNSNSSKTTSTRKRNSLVKKSKEPISLIVKLVIVGFVIGSFVLWYFFPGAFRIVFGFIKVCIATGAHMASLLFKLLPFK</sequence>